<gene>
    <name evidence="1" type="ORF">CBF53_10440</name>
    <name evidence="2" type="ORF">CBF70_11050</name>
</gene>
<dbReference type="RefSeq" id="WP_094496651.1">
    <property type="nucleotide sequence ID" value="NZ_NGNV01000063.1"/>
</dbReference>
<protein>
    <recommendedName>
        <fullName evidence="5">Transposase</fullName>
    </recommendedName>
</protein>
<reference evidence="3 4" key="3">
    <citation type="submission" date="2017-09" db="EMBL/GenBank/DDBJ databases">
        <title>Tripartite evolution among Lactobacillus johnsonii, Lactobacillus taiwanensis, Lactobacillus reuteri and their rodent host.</title>
        <authorList>
            <person name="Wang T."/>
            <person name="Knowles S."/>
            <person name="Cheng C."/>
        </authorList>
    </citation>
    <scope>NUCLEOTIDE SEQUENCE [LARGE SCALE GENOMIC DNA]</scope>
    <source>
        <strain evidence="2 3">609q</strain>
        <strain evidence="1 4">609u</strain>
    </source>
</reference>
<dbReference type="Proteomes" id="UP000215828">
    <property type="component" value="Unassembled WGS sequence"/>
</dbReference>
<reference evidence="1 4" key="2">
    <citation type="submission" date="2017-05" db="EMBL/GenBank/DDBJ databases">
        <authorList>
            <person name="Lin X.B."/>
            <person name="Stothard P."/>
            <person name="Tasseva G."/>
            <person name="Walter J."/>
        </authorList>
    </citation>
    <scope>NUCLEOTIDE SEQUENCE [LARGE SCALE GENOMIC DNA]</scope>
    <source>
        <strain evidence="1 4">609u</strain>
    </source>
</reference>
<proteinExistence type="predicted"/>
<evidence type="ECO:0000313" key="4">
    <source>
        <dbReference type="Proteomes" id="UP000216316"/>
    </source>
</evidence>
<accession>A0A256LBI7</accession>
<dbReference type="EMBL" id="NGNX01000063">
    <property type="protein sequence ID" value="OYR89902.1"/>
    <property type="molecule type" value="Genomic_DNA"/>
</dbReference>
<evidence type="ECO:0000313" key="1">
    <source>
        <dbReference type="EMBL" id="OYR86861.1"/>
    </source>
</evidence>
<reference evidence="2 3" key="1">
    <citation type="submission" date="2017-04" db="EMBL/GenBank/DDBJ databases">
        <authorList>
            <person name="Afonso C.L."/>
            <person name="Miller P.J."/>
            <person name="Scott M.A."/>
            <person name="Spackman E."/>
            <person name="Goraichik I."/>
            <person name="Dimitrov K.M."/>
            <person name="Suarez D.L."/>
            <person name="Swayne D.E."/>
        </authorList>
    </citation>
    <scope>NUCLEOTIDE SEQUENCE [LARGE SCALE GENOMIC DNA]</scope>
    <source>
        <strain evidence="2 3">609q</strain>
    </source>
</reference>
<name>A0A256LBI7_9LACO</name>
<organism evidence="2 3">
    <name type="scientific">Lactobacillus taiwanensis</name>
    <dbReference type="NCBI Taxonomy" id="508451"/>
    <lineage>
        <taxon>Bacteria</taxon>
        <taxon>Bacillati</taxon>
        <taxon>Bacillota</taxon>
        <taxon>Bacilli</taxon>
        <taxon>Lactobacillales</taxon>
        <taxon>Lactobacillaceae</taxon>
        <taxon>Lactobacillus</taxon>
    </lineage>
</organism>
<comment type="caution">
    <text evidence="2">The sequence shown here is derived from an EMBL/GenBank/DDBJ whole genome shotgun (WGS) entry which is preliminary data.</text>
</comment>
<evidence type="ECO:0000313" key="2">
    <source>
        <dbReference type="EMBL" id="OYR89902.1"/>
    </source>
</evidence>
<sequence length="95" mass="11325">MGKRPVKYKKHPMKGCYKMRSKSDKFRAEMLLGYEGTWLRDRMHITNAMIIDETTRISGIDWLQDKDKHYSKSKYQDTTLQAAHNLIVRSKKYAR</sequence>
<dbReference type="Proteomes" id="UP000216316">
    <property type="component" value="Unassembled WGS sequence"/>
</dbReference>
<dbReference type="AlphaFoldDB" id="A0A256LBI7"/>
<evidence type="ECO:0008006" key="5">
    <source>
        <dbReference type="Google" id="ProtNLM"/>
    </source>
</evidence>
<dbReference type="EMBL" id="NGNV01000063">
    <property type="protein sequence ID" value="OYR86861.1"/>
    <property type="molecule type" value="Genomic_DNA"/>
</dbReference>
<evidence type="ECO:0000313" key="3">
    <source>
        <dbReference type="Proteomes" id="UP000215828"/>
    </source>
</evidence>
<keyword evidence="4" id="KW-1185">Reference proteome</keyword>